<evidence type="ECO:0000256" key="3">
    <source>
        <dbReference type="ARBA" id="ARBA00022806"/>
    </source>
</evidence>
<dbReference type="Pfam" id="PF00271">
    <property type="entry name" value="Helicase_C"/>
    <property type="match status" value="1"/>
</dbReference>
<dbReference type="EC" id="3.6.4.13" evidence="12"/>
<dbReference type="InterPro" id="IPR000629">
    <property type="entry name" value="RNA-helicase_DEAD-box_CS"/>
</dbReference>
<feature type="short sequence motif" description="Q motif" evidence="6">
    <location>
        <begin position="17"/>
        <end position="45"/>
    </location>
</feature>
<dbReference type="PROSITE" id="PS51195">
    <property type="entry name" value="Q_MOTIF"/>
    <property type="match status" value="1"/>
</dbReference>
<keyword evidence="2 7" id="KW-0378">Hydrolase</keyword>
<dbReference type="InterPro" id="IPR027417">
    <property type="entry name" value="P-loop_NTPase"/>
</dbReference>
<accession>A0A1E3GV08</accession>
<dbReference type="PROSITE" id="PS51192">
    <property type="entry name" value="HELICASE_ATP_BIND_1"/>
    <property type="match status" value="1"/>
</dbReference>
<keyword evidence="1 7" id="KW-0547">Nucleotide-binding</keyword>
<dbReference type="GO" id="GO:0005829">
    <property type="term" value="C:cytosol"/>
    <property type="evidence" value="ECO:0007669"/>
    <property type="project" value="TreeGrafter"/>
</dbReference>
<dbReference type="SUPFAM" id="SSF52540">
    <property type="entry name" value="P-loop containing nucleoside triphosphate hydrolases"/>
    <property type="match status" value="1"/>
</dbReference>
<dbReference type="PANTHER" id="PTHR47959">
    <property type="entry name" value="ATP-DEPENDENT RNA HELICASE RHLE-RELATED"/>
    <property type="match status" value="1"/>
</dbReference>
<evidence type="ECO:0000259" key="11">
    <source>
        <dbReference type="PROSITE" id="PS51195"/>
    </source>
</evidence>
<dbReference type="GO" id="GO:0003676">
    <property type="term" value="F:nucleic acid binding"/>
    <property type="evidence" value="ECO:0007669"/>
    <property type="project" value="InterPro"/>
</dbReference>
<evidence type="ECO:0000256" key="2">
    <source>
        <dbReference type="ARBA" id="ARBA00022801"/>
    </source>
</evidence>
<dbReference type="GO" id="GO:0003724">
    <property type="term" value="F:RNA helicase activity"/>
    <property type="evidence" value="ECO:0007669"/>
    <property type="project" value="UniProtKB-EC"/>
</dbReference>
<feature type="compositionally biased region" description="Basic and acidic residues" evidence="8">
    <location>
        <begin position="403"/>
        <end position="422"/>
    </location>
</feature>
<dbReference type="STRING" id="291169.A9E74_00373"/>
<dbReference type="Gene3D" id="3.40.50.300">
    <property type="entry name" value="P-loop containing nucleotide triphosphate hydrolases"/>
    <property type="match status" value="2"/>
</dbReference>
<feature type="domain" description="Helicase C-terminal" evidence="10">
    <location>
        <begin position="233"/>
        <end position="394"/>
    </location>
</feature>
<feature type="region of interest" description="Disordered" evidence="8">
    <location>
        <begin position="390"/>
        <end position="422"/>
    </location>
</feature>
<gene>
    <name evidence="12" type="primary">srmB</name>
    <name evidence="12" type="ORF">A9E74_00373</name>
</gene>
<dbReference type="EMBL" id="MCRI01000002">
    <property type="protein sequence ID" value="ODN67867.1"/>
    <property type="molecule type" value="Genomic_DNA"/>
</dbReference>
<evidence type="ECO:0000313" key="13">
    <source>
        <dbReference type="Proteomes" id="UP000094379"/>
    </source>
</evidence>
<keyword evidence="4 7" id="KW-0067">ATP-binding</keyword>
<evidence type="ECO:0000256" key="8">
    <source>
        <dbReference type="SAM" id="MobiDB-lite"/>
    </source>
</evidence>
<evidence type="ECO:0000313" key="12">
    <source>
        <dbReference type="EMBL" id="ODN67867.1"/>
    </source>
</evidence>
<dbReference type="PATRIC" id="fig|291169.3.peg.378"/>
<evidence type="ECO:0000256" key="7">
    <source>
        <dbReference type="RuleBase" id="RU000492"/>
    </source>
</evidence>
<dbReference type="Pfam" id="PF00270">
    <property type="entry name" value="DEAD"/>
    <property type="match status" value="1"/>
</dbReference>
<dbReference type="GO" id="GO:0005524">
    <property type="term" value="F:ATP binding"/>
    <property type="evidence" value="ECO:0007669"/>
    <property type="project" value="UniProtKB-KW"/>
</dbReference>
<dbReference type="PROSITE" id="PS51194">
    <property type="entry name" value="HELICASE_CTER"/>
    <property type="match status" value="1"/>
</dbReference>
<dbReference type="SMART" id="SM00487">
    <property type="entry name" value="DEXDc"/>
    <property type="match status" value="1"/>
</dbReference>
<comment type="similarity">
    <text evidence="5 7">Belongs to the DEAD box helicase family.</text>
</comment>
<dbReference type="PANTHER" id="PTHR47959:SF3">
    <property type="entry name" value="ATP-DEPENDENT RNA HELICASE SRMB"/>
    <property type="match status" value="1"/>
</dbReference>
<dbReference type="CDD" id="cd00268">
    <property type="entry name" value="DEADc"/>
    <property type="match status" value="1"/>
</dbReference>
<dbReference type="InterPro" id="IPR044742">
    <property type="entry name" value="DEAD/DEAH_RhlB"/>
</dbReference>
<dbReference type="InterPro" id="IPR001650">
    <property type="entry name" value="Helicase_C-like"/>
</dbReference>
<dbReference type="AlphaFoldDB" id="A0A1E3GV08"/>
<evidence type="ECO:0000256" key="6">
    <source>
        <dbReference type="PROSITE-ProRule" id="PRU00552"/>
    </source>
</evidence>
<dbReference type="PROSITE" id="PS00039">
    <property type="entry name" value="DEAD_ATP_HELICASE"/>
    <property type="match status" value="1"/>
</dbReference>
<dbReference type="GO" id="GO:0016787">
    <property type="term" value="F:hydrolase activity"/>
    <property type="evidence" value="ECO:0007669"/>
    <property type="project" value="UniProtKB-KW"/>
</dbReference>
<sequence length="422" mass="46603">MPVVILQALSTDKINTMTFDDLFLDDELIAAVRDSGFEKPTEVQQLAIPALLAGQDVLACAATGTGKTAAFILPILQRLNDERHKHDQARILILAPTRELAFQIQHVFHQLGKAFKPTIAMLTGGASPWAQVQHASAQCDIIIATPGRLLSLVNDESVDLSAVELVIIDEADRMLDMGQGPDVLMALAAIKSKFQAGLFSATLAGSGVRIFAEELLTDPQEIHINAANQLAENVTQQVYLADNREHKQALLLAFINAPACQRALVFCNKKTRAEEVCDWLQSQNISAQLLHGDFDQSVRRERIRKFRAGQIKVTVATDVAARGLDVADITHVINYDLPFRGDNYIHRIGRTGRADKHGTAINLVEPHDLKNLERIEYHLGHGLPIRKLKGLAPKAKANKARSKTKEEKPRYIPKKDRPTEDS</sequence>
<dbReference type="CDD" id="cd18787">
    <property type="entry name" value="SF2_C_DEAD"/>
    <property type="match status" value="1"/>
</dbReference>
<dbReference type="SMART" id="SM00490">
    <property type="entry name" value="HELICc"/>
    <property type="match status" value="1"/>
</dbReference>
<dbReference type="InterPro" id="IPR014001">
    <property type="entry name" value="Helicase_ATP-bd"/>
</dbReference>
<feature type="domain" description="DEAD-box RNA helicase Q" evidence="11">
    <location>
        <begin position="17"/>
        <end position="45"/>
    </location>
</feature>
<proteinExistence type="inferred from homology"/>
<dbReference type="InterPro" id="IPR011545">
    <property type="entry name" value="DEAD/DEAH_box_helicase_dom"/>
</dbReference>
<evidence type="ECO:0000256" key="5">
    <source>
        <dbReference type="ARBA" id="ARBA00038437"/>
    </source>
</evidence>
<dbReference type="InterPro" id="IPR014014">
    <property type="entry name" value="RNA_helicase_DEAD_Q_motif"/>
</dbReference>
<keyword evidence="13" id="KW-1185">Reference proteome</keyword>
<evidence type="ECO:0000259" key="10">
    <source>
        <dbReference type="PROSITE" id="PS51194"/>
    </source>
</evidence>
<dbReference type="Proteomes" id="UP000094379">
    <property type="component" value="Unassembled WGS sequence"/>
</dbReference>
<protein>
    <submittedName>
        <fullName evidence="12">ATP-dependent RNA helicase SrmB</fullName>
        <ecNumber evidence="12">3.6.4.13</ecNumber>
    </submittedName>
</protein>
<evidence type="ECO:0000256" key="4">
    <source>
        <dbReference type="ARBA" id="ARBA00022840"/>
    </source>
</evidence>
<feature type="domain" description="Helicase ATP-binding" evidence="9">
    <location>
        <begin position="48"/>
        <end position="221"/>
    </location>
</feature>
<comment type="caution">
    <text evidence="12">The sequence shown here is derived from an EMBL/GenBank/DDBJ whole genome shotgun (WGS) entry which is preliminary data.</text>
</comment>
<evidence type="ECO:0000256" key="1">
    <source>
        <dbReference type="ARBA" id="ARBA00022741"/>
    </source>
</evidence>
<keyword evidence="3 7" id="KW-0347">Helicase</keyword>
<organism evidence="12 13">
    <name type="scientific">Methylophaga muralis</name>
    <dbReference type="NCBI Taxonomy" id="291169"/>
    <lineage>
        <taxon>Bacteria</taxon>
        <taxon>Pseudomonadati</taxon>
        <taxon>Pseudomonadota</taxon>
        <taxon>Gammaproteobacteria</taxon>
        <taxon>Thiotrichales</taxon>
        <taxon>Piscirickettsiaceae</taxon>
        <taxon>Methylophaga</taxon>
    </lineage>
</organism>
<evidence type="ECO:0000259" key="9">
    <source>
        <dbReference type="PROSITE" id="PS51192"/>
    </source>
</evidence>
<reference evidence="12 13" key="1">
    <citation type="submission" date="2016-07" db="EMBL/GenBank/DDBJ databases">
        <title>Draft Genome Sequence of Methylophaga muralis Bur 1.</title>
        <authorList>
            <person name="Vasilenko O.V."/>
            <person name="Doronina N.V."/>
            <person name="Shmareva M.N."/>
            <person name="Tarlachkov S.V."/>
            <person name="Mustakhimov I."/>
            <person name="Trotsenko Y.A."/>
        </authorList>
    </citation>
    <scope>NUCLEOTIDE SEQUENCE [LARGE SCALE GENOMIC DNA]</scope>
    <source>
        <strain evidence="12 13">Bur 1</strain>
    </source>
</reference>
<dbReference type="InterPro" id="IPR050079">
    <property type="entry name" value="DEAD_box_RNA_helicase"/>
</dbReference>
<name>A0A1E3GV08_9GAMM</name>